<dbReference type="Proteomes" id="UP001151287">
    <property type="component" value="Unassembled WGS sequence"/>
</dbReference>
<dbReference type="PANTHER" id="PTHR33124">
    <property type="entry name" value="TRANSCRIPTION FACTOR IBH1-LIKE 1"/>
    <property type="match status" value="1"/>
</dbReference>
<feature type="region of interest" description="Disordered" evidence="6">
    <location>
        <begin position="47"/>
        <end position="68"/>
    </location>
</feature>
<comment type="caution">
    <text evidence="8">The sequence shown here is derived from an EMBL/GenBank/DDBJ whole genome shotgun (WGS) entry which is preliminary data.</text>
</comment>
<dbReference type="PROSITE" id="PS50888">
    <property type="entry name" value="BHLH"/>
    <property type="match status" value="1"/>
</dbReference>
<accession>A0A9Q0CS92</accession>
<dbReference type="GO" id="GO:0046983">
    <property type="term" value="F:protein dimerization activity"/>
    <property type="evidence" value="ECO:0007669"/>
    <property type="project" value="InterPro"/>
</dbReference>
<dbReference type="AlphaFoldDB" id="A0A9Q0CS92"/>
<proteinExistence type="inferred from homology"/>
<name>A0A9Q0CS92_9POAL</name>
<dbReference type="InterPro" id="IPR036638">
    <property type="entry name" value="HLH_DNA-bd_sf"/>
</dbReference>
<comment type="similarity">
    <text evidence="2">Belongs to the bHLH protein family.</text>
</comment>
<dbReference type="InterPro" id="IPR044660">
    <property type="entry name" value="IBH1-like"/>
</dbReference>
<dbReference type="Pfam" id="PF26576">
    <property type="entry name" value="IBH1_N"/>
    <property type="match status" value="1"/>
</dbReference>
<dbReference type="InterPro" id="IPR044549">
    <property type="entry name" value="bHLH_AtIBH1-like"/>
</dbReference>
<evidence type="ECO:0000313" key="8">
    <source>
        <dbReference type="EMBL" id="KAJ1699234.1"/>
    </source>
</evidence>
<dbReference type="GO" id="GO:0005634">
    <property type="term" value="C:nucleus"/>
    <property type="evidence" value="ECO:0007669"/>
    <property type="project" value="UniProtKB-SubCell"/>
</dbReference>
<dbReference type="GO" id="GO:0006355">
    <property type="term" value="P:regulation of DNA-templated transcription"/>
    <property type="evidence" value="ECO:0007669"/>
    <property type="project" value="InterPro"/>
</dbReference>
<feature type="region of interest" description="Disordered" evidence="6">
    <location>
        <begin position="188"/>
        <end position="220"/>
    </location>
</feature>
<sequence>MEAESSTSNQQRKRKRSASESSEKPAQFTWRTDKEHRLYSSKLLEALRRVRSGSGSPRTDPPRSRAVREAADRALAISARGRTRWSRAILSNRSIKLKSNRIRVPCPARPKRAELERIHSADQEKKKSVVLQSKAKVLGRLVPGCKKLSFPTLLEEASDYIKALEMQVKAMSALTEILSMIGGGTEGAPGNGMLQEGVASAGAGAGTSTGTGTDSIPPPA</sequence>
<evidence type="ECO:0000256" key="6">
    <source>
        <dbReference type="SAM" id="MobiDB-lite"/>
    </source>
</evidence>
<evidence type="ECO:0000256" key="4">
    <source>
        <dbReference type="ARBA" id="ARBA00023163"/>
    </source>
</evidence>
<feature type="compositionally biased region" description="Polar residues" evidence="6">
    <location>
        <begin position="1"/>
        <end position="10"/>
    </location>
</feature>
<evidence type="ECO:0000256" key="1">
    <source>
        <dbReference type="ARBA" id="ARBA00004123"/>
    </source>
</evidence>
<evidence type="ECO:0000256" key="2">
    <source>
        <dbReference type="ARBA" id="ARBA00005510"/>
    </source>
</evidence>
<dbReference type="CDD" id="cd11444">
    <property type="entry name" value="bHLH_AtIBH1_like"/>
    <property type="match status" value="1"/>
</dbReference>
<evidence type="ECO:0000313" key="9">
    <source>
        <dbReference type="Proteomes" id="UP001151287"/>
    </source>
</evidence>
<reference evidence="8" key="1">
    <citation type="journal article" date="2022" name="Cell">
        <title>Repeat-based holocentromeres influence genome architecture and karyotype evolution.</title>
        <authorList>
            <person name="Hofstatter P.G."/>
            <person name="Thangavel G."/>
            <person name="Lux T."/>
            <person name="Neumann P."/>
            <person name="Vondrak T."/>
            <person name="Novak P."/>
            <person name="Zhang M."/>
            <person name="Costa L."/>
            <person name="Castellani M."/>
            <person name="Scott A."/>
            <person name="Toegelov H."/>
            <person name="Fuchs J."/>
            <person name="Mata-Sucre Y."/>
            <person name="Dias Y."/>
            <person name="Vanzela A.L.L."/>
            <person name="Huettel B."/>
            <person name="Almeida C.C.S."/>
            <person name="Simkova H."/>
            <person name="Souza G."/>
            <person name="Pedrosa-Harand A."/>
            <person name="Macas J."/>
            <person name="Mayer K.F.X."/>
            <person name="Houben A."/>
            <person name="Marques A."/>
        </authorList>
    </citation>
    <scope>NUCLEOTIDE SEQUENCE</scope>
    <source>
        <strain evidence="8">RhyBre1mFocal</strain>
    </source>
</reference>
<comment type="subcellular location">
    <subcellularLocation>
        <location evidence="1">Nucleus</location>
    </subcellularLocation>
</comment>
<keyword evidence="3" id="KW-0805">Transcription regulation</keyword>
<evidence type="ECO:0000256" key="3">
    <source>
        <dbReference type="ARBA" id="ARBA00023015"/>
    </source>
</evidence>
<dbReference type="PANTHER" id="PTHR33124:SF12">
    <property type="entry name" value="TRANSCRIPTION FACTOR BHLH148"/>
    <property type="match status" value="1"/>
</dbReference>
<keyword evidence="5" id="KW-0539">Nucleus</keyword>
<dbReference type="EMBL" id="JAMQYH010000002">
    <property type="protein sequence ID" value="KAJ1699234.1"/>
    <property type="molecule type" value="Genomic_DNA"/>
</dbReference>
<protein>
    <recommendedName>
        <fullName evidence="7">BHLH domain-containing protein</fullName>
    </recommendedName>
</protein>
<feature type="region of interest" description="Disordered" evidence="6">
    <location>
        <begin position="1"/>
        <end position="33"/>
    </location>
</feature>
<evidence type="ECO:0000256" key="5">
    <source>
        <dbReference type="ARBA" id="ARBA00023242"/>
    </source>
</evidence>
<dbReference type="OrthoDB" id="1647165at2759"/>
<dbReference type="SUPFAM" id="SSF47459">
    <property type="entry name" value="HLH, helix-loop-helix DNA-binding domain"/>
    <property type="match status" value="1"/>
</dbReference>
<keyword evidence="4" id="KW-0804">Transcription</keyword>
<dbReference type="GO" id="GO:0000976">
    <property type="term" value="F:transcription cis-regulatory region binding"/>
    <property type="evidence" value="ECO:0007669"/>
    <property type="project" value="UniProtKB-ARBA"/>
</dbReference>
<dbReference type="InterPro" id="IPR011598">
    <property type="entry name" value="bHLH_dom"/>
</dbReference>
<feature type="domain" description="BHLH" evidence="7">
    <location>
        <begin position="115"/>
        <end position="164"/>
    </location>
</feature>
<keyword evidence="9" id="KW-1185">Reference proteome</keyword>
<organism evidence="8 9">
    <name type="scientific">Rhynchospora breviuscula</name>
    <dbReference type="NCBI Taxonomy" id="2022672"/>
    <lineage>
        <taxon>Eukaryota</taxon>
        <taxon>Viridiplantae</taxon>
        <taxon>Streptophyta</taxon>
        <taxon>Embryophyta</taxon>
        <taxon>Tracheophyta</taxon>
        <taxon>Spermatophyta</taxon>
        <taxon>Magnoliopsida</taxon>
        <taxon>Liliopsida</taxon>
        <taxon>Poales</taxon>
        <taxon>Cyperaceae</taxon>
        <taxon>Cyperoideae</taxon>
        <taxon>Rhynchosporeae</taxon>
        <taxon>Rhynchospora</taxon>
    </lineage>
</organism>
<evidence type="ECO:0000259" key="7">
    <source>
        <dbReference type="PROSITE" id="PS50888"/>
    </source>
</evidence>
<gene>
    <name evidence="8" type="ORF">LUZ63_007746</name>
</gene>
<dbReference type="InterPro" id="IPR059002">
    <property type="entry name" value="IBH1_N"/>
</dbReference>